<sequence length="170" mass="18659">MAQGRCFWSFWAPLALRASAVVLLLVSLGFLTYCSAKFGAHLVTGYVVVWKSPPFPNLSDVREHPDGHLDADDDRTECPSGTYRSGIQCPCVPGSWSRKIAIELSCGPTFVAATHGILKGWKQEFAKFVDPESRMVMHSLYKGPGFNRQDVLVHCRIRAAAGGQGKRAYG</sequence>
<reference evidence="2" key="1">
    <citation type="journal article" date="2023" name="Mol. Phylogenet. Evol.">
        <title>Genome-scale phylogeny and comparative genomics of the fungal order Sordariales.</title>
        <authorList>
            <person name="Hensen N."/>
            <person name="Bonometti L."/>
            <person name="Westerberg I."/>
            <person name="Brannstrom I.O."/>
            <person name="Guillou S."/>
            <person name="Cros-Aarteil S."/>
            <person name="Calhoun S."/>
            <person name="Haridas S."/>
            <person name="Kuo A."/>
            <person name="Mondo S."/>
            <person name="Pangilinan J."/>
            <person name="Riley R."/>
            <person name="LaButti K."/>
            <person name="Andreopoulos B."/>
            <person name="Lipzen A."/>
            <person name="Chen C."/>
            <person name="Yan M."/>
            <person name="Daum C."/>
            <person name="Ng V."/>
            <person name="Clum A."/>
            <person name="Steindorff A."/>
            <person name="Ohm R.A."/>
            <person name="Martin F."/>
            <person name="Silar P."/>
            <person name="Natvig D.O."/>
            <person name="Lalanne C."/>
            <person name="Gautier V."/>
            <person name="Ament-Velasquez S.L."/>
            <person name="Kruys A."/>
            <person name="Hutchinson M.I."/>
            <person name="Powell A.J."/>
            <person name="Barry K."/>
            <person name="Miller A.N."/>
            <person name="Grigoriev I.V."/>
            <person name="Debuchy R."/>
            <person name="Gladieux P."/>
            <person name="Hiltunen Thoren M."/>
            <person name="Johannesson H."/>
        </authorList>
    </citation>
    <scope>NUCLEOTIDE SEQUENCE [LARGE SCALE GENOMIC DNA]</scope>
    <source>
        <strain evidence="2">CBS 284.82</strain>
    </source>
</reference>
<evidence type="ECO:0000313" key="2">
    <source>
        <dbReference type="Proteomes" id="UP001303115"/>
    </source>
</evidence>
<dbReference type="AlphaFoldDB" id="A0AAN6P9J1"/>
<dbReference type="EMBL" id="MU854490">
    <property type="protein sequence ID" value="KAK4034195.1"/>
    <property type="molecule type" value="Genomic_DNA"/>
</dbReference>
<proteinExistence type="predicted"/>
<keyword evidence="2" id="KW-1185">Reference proteome</keyword>
<gene>
    <name evidence="1" type="ORF">C8A01DRAFT_39325</name>
</gene>
<evidence type="ECO:0000313" key="1">
    <source>
        <dbReference type="EMBL" id="KAK4034195.1"/>
    </source>
</evidence>
<name>A0AAN6P9J1_9PEZI</name>
<protein>
    <submittedName>
        <fullName evidence="1">Uncharacterized protein</fullName>
    </submittedName>
</protein>
<dbReference type="Proteomes" id="UP001303115">
    <property type="component" value="Unassembled WGS sequence"/>
</dbReference>
<comment type="caution">
    <text evidence="1">The sequence shown here is derived from an EMBL/GenBank/DDBJ whole genome shotgun (WGS) entry which is preliminary data.</text>
</comment>
<organism evidence="1 2">
    <name type="scientific">Parachaetomium inaequale</name>
    <dbReference type="NCBI Taxonomy" id="2588326"/>
    <lineage>
        <taxon>Eukaryota</taxon>
        <taxon>Fungi</taxon>
        <taxon>Dikarya</taxon>
        <taxon>Ascomycota</taxon>
        <taxon>Pezizomycotina</taxon>
        <taxon>Sordariomycetes</taxon>
        <taxon>Sordariomycetidae</taxon>
        <taxon>Sordariales</taxon>
        <taxon>Chaetomiaceae</taxon>
        <taxon>Parachaetomium</taxon>
    </lineage>
</organism>
<accession>A0AAN6P9J1</accession>